<proteinExistence type="predicted"/>
<gene>
    <name evidence="3" type="ORF">Kpho01_43100</name>
</gene>
<feature type="transmembrane region" description="Helical" evidence="1">
    <location>
        <begin position="12"/>
        <end position="36"/>
    </location>
</feature>
<evidence type="ECO:0000259" key="2">
    <source>
        <dbReference type="Pfam" id="PF07853"/>
    </source>
</evidence>
<keyword evidence="1" id="KW-0472">Membrane</keyword>
<name>A0A9W6PJZ3_9ACTN</name>
<feature type="transmembrane region" description="Helical" evidence="1">
    <location>
        <begin position="56"/>
        <end position="80"/>
    </location>
</feature>
<evidence type="ECO:0000313" key="4">
    <source>
        <dbReference type="Proteomes" id="UP001165143"/>
    </source>
</evidence>
<organism evidence="3 4">
    <name type="scientific">Kitasatospora phosalacinea</name>
    <dbReference type="NCBI Taxonomy" id="2065"/>
    <lineage>
        <taxon>Bacteria</taxon>
        <taxon>Bacillati</taxon>
        <taxon>Actinomycetota</taxon>
        <taxon>Actinomycetes</taxon>
        <taxon>Kitasatosporales</taxon>
        <taxon>Streptomycetaceae</taxon>
        <taxon>Kitasatospora</taxon>
    </lineage>
</organism>
<dbReference type="EMBL" id="BSRX01000025">
    <property type="protein sequence ID" value="GLW56299.1"/>
    <property type="molecule type" value="Genomic_DNA"/>
</dbReference>
<evidence type="ECO:0000313" key="3">
    <source>
        <dbReference type="EMBL" id="GLW56299.1"/>
    </source>
</evidence>
<feature type="domain" description="DUF1648" evidence="2">
    <location>
        <begin position="25"/>
        <end position="68"/>
    </location>
</feature>
<dbReference type="Pfam" id="PF07853">
    <property type="entry name" value="DUF1648"/>
    <property type="match status" value="1"/>
</dbReference>
<comment type="caution">
    <text evidence="3">The sequence shown here is derived from an EMBL/GenBank/DDBJ whole genome shotgun (WGS) entry which is preliminary data.</text>
</comment>
<protein>
    <recommendedName>
        <fullName evidence="2">DUF1648 domain-containing protein</fullName>
    </recommendedName>
</protein>
<dbReference type="AlphaFoldDB" id="A0A9W6PJZ3"/>
<dbReference type="InterPro" id="IPR012867">
    <property type="entry name" value="DUF1648"/>
</dbReference>
<feature type="transmembrane region" description="Helical" evidence="1">
    <location>
        <begin position="92"/>
        <end position="114"/>
    </location>
</feature>
<accession>A0A9W6PJZ3</accession>
<feature type="transmembrane region" description="Helical" evidence="1">
    <location>
        <begin position="185"/>
        <end position="206"/>
    </location>
</feature>
<feature type="transmembrane region" description="Helical" evidence="1">
    <location>
        <begin position="126"/>
        <end position="146"/>
    </location>
</feature>
<evidence type="ECO:0000256" key="1">
    <source>
        <dbReference type="SAM" id="Phobius"/>
    </source>
</evidence>
<feature type="transmembrane region" description="Helical" evidence="1">
    <location>
        <begin position="212"/>
        <end position="231"/>
    </location>
</feature>
<dbReference type="RefSeq" id="WP_234337251.1">
    <property type="nucleotide sequence ID" value="NZ_BSRX01000025.1"/>
</dbReference>
<keyword evidence="1" id="KW-1133">Transmembrane helix</keyword>
<sequence length="328" mass="33872">MTGQEKESRERGGLLWPTLWVAGTTALTAVLPLTVADRLPDRLATHWRGSTADGSMPLWAACLVPALIWAVLGTAGLLTLRRGDALLRVWNLAGLLAGGVLFLGLQTAAVRANLDRTDWHGAGLPVGWLLGAFAAALLTAAAVRLLGGRGLAAAAPPVPAGPVLELAEGERLVWFSRAANPALRVLAAVGGPAAAVALVGAATGLFGAGWGWPLFAVLAVVAGSAACCSSVRVRVSEAGLEVALGVFGLPTRRWTLSELDSARVERRLPSQVGGWGYRLNGLGTTVMLRSGECLVVRVLATGHDFAVSVDDAERGAALLNALRARQSA</sequence>
<reference evidence="3" key="1">
    <citation type="submission" date="2023-02" db="EMBL/GenBank/DDBJ databases">
        <title>Kitasatospora phosalacinea NBRC 14362.</title>
        <authorList>
            <person name="Ichikawa N."/>
            <person name="Sato H."/>
            <person name="Tonouchi N."/>
        </authorList>
    </citation>
    <scope>NUCLEOTIDE SEQUENCE</scope>
    <source>
        <strain evidence="3">NBRC 14362</strain>
    </source>
</reference>
<dbReference type="Proteomes" id="UP001165143">
    <property type="component" value="Unassembled WGS sequence"/>
</dbReference>
<keyword evidence="1" id="KW-0812">Transmembrane</keyword>